<evidence type="ECO:0000313" key="1">
    <source>
        <dbReference type="EMBL" id="GGF70615.1"/>
    </source>
</evidence>
<dbReference type="AlphaFoldDB" id="A0A917C535"/>
<accession>A0A917C535</accession>
<sequence>MGRQTPVDMVIKKLRKKLGPDPLLCNEEHRIQVTDEDNGCLFASVEHDLEPNCTWLGLYSEELEMDFDVKIDERSGKILKDKKIKAVNEMIKFTGVDVFVDTLAEKILAFNEELRSSR</sequence>
<keyword evidence="2" id="KW-1185">Reference proteome</keyword>
<organism evidence="1 2">
    <name type="scientific">Terasakiella brassicae</name>
    <dbReference type="NCBI Taxonomy" id="1634917"/>
    <lineage>
        <taxon>Bacteria</taxon>
        <taxon>Pseudomonadati</taxon>
        <taxon>Pseudomonadota</taxon>
        <taxon>Alphaproteobacteria</taxon>
        <taxon>Rhodospirillales</taxon>
        <taxon>Terasakiellaceae</taxon>
        <taxon>Terasakiella</taxon>
    </lineage>
</organism>
<dbReference type="RefSeq" id="WP_188665963.1">
    <property type="nucleotide sequence ID" value="NZ_BMHV01000020.1"/>
</dbReference>
<reference evidence="1" key="2">
    <citation type="submission" date="2020-09" db="EMBL/GenBank/DDBJ databases">
        <authorList>
            <person name="Sun Q."/>
            <person name="Zhou Y."/>
        </authorList>
    </citation>
    <scope>NUCLEOTIDE SEQUENCE</scope>
    <source>
        <strain evidence="1">CGMCC 1.15254</strain>
    </source>
</reference>
<gene>
    <name evidence="1" type="ORF">GCM10011332_25740</name>
</gene>
<name>A0A917C535_9PROT</name>
<protein>
    <submittedName>
        <fullName evidence="1">Uncharacterized protein</fullName>
    </submittedName>
</protein>
<dbReference type="EMBL" id="BMHV01000020">
    <property type="protein sequence ID" value="GGF70615.1"/>
    <property type="molecule type" value="Genomic_DNA"/>
</dbReference>
<proteinExistence type="predicted"/>
<reference evidence="1" key="1">
    <citation type="journal article" date="2014" name="Int. J. Syst. Evol. Microbiol.">
        <title>Complete genome sequence of Corynebacterium casei LMG S-19264T (=DSM 44701T), isolated from a smear-ripened cheese.</title>
        <authorList>
            <consortium name="US DOE Joint Genome Institute (JGI-PGF)"/>
            <person name="Walter F."/>
            <person name="Albersmeier A."/>
            <person name="Kalinowski J."/>
            <person name="Ruckert C."/>
        </authorList>
    </citation>
    <scope>NUCLEOTIDE SEQUENCE</scope>
    <source>
        <strain evidence="1">CGMCC 1.15254</strain>
    </source>
</reference>
<dbReference type="Proteomes" id="UP000632498">
    <property type="component" value="Unassembled WGS sequence"/>
</dbReference>
<evidence type="ECO:0000313" key="2">
    <source>
        <dbReference type="Proteomes" id="UP000632498"/>
    </source>
</evidence>
<comment type="caution">
    <text evidence="1">The sequence shown here is derived from an EMBL/GenBank/DDBJ whole genome shotgun (WGS) entry which is preliminary data.</text>
</comment>